<dbReference type="GO" id="GO:0005929">
    <property type="term" value="C:cilium"/>
    <property type="evidence" value="ECO:0007669"/>
    <property type="project" value="UniProtKB-SubCell"/>
</dbReference>
<evidence type="ECO:0000256" key="10">
    <source>
        <dbReference type="SAM" id="MobiDB-lite"/>
    </source>
</evidence>
<evidence type="ECO:0000256" key="7">
    <source>
        <dbReference type="ARBA" id="ARBA00023273"/>
    </source>
</evidence>
<evidence type="ECO:0000256" key="8">
    <source>
        <dbReference type="ARBA" id="ARBA00049982"/>
    </source>
</evidence>
<dbReference type="OrthoDB" id="10250990at2759"/>
<organism evidence="12 13">
    <name type="scientific">Halteria grandinella</name>
    <dbReference type="NCBI Taxonomy" id="5974"/>
    <lineage>
        <taxon>Eukaryota</taxon>
        <taxon>Sar</taxon>
        <taxon>Alveolata</taxon>
        <taxon>Ciliophora</taxon>
        <taxon>Intramacronucleata</taxon>
        <taxon>Spirotrichea</taxon>
        <taxon>Stichotrichia</taxon>
        <taxon>Sporadotrichida</taxon>
        <taxon>Halteriidae</taxon>
        <taxon>Halteria</taxon>
    </lineage>
</organism>
<keyword evidence="3" id="KW-0963">Cytoplasm</keyword>
<dbReference type="FunFam" id="3.80.10.10:FF:000052">
    <property type="entry name" value="Leucine rich repeat containing 6"/>
    <property type="match status" value="1"/>
</dbReference>
<dbReference type="PANTHER" id="PTHR45973">
    <property type="entry name" value="PROTEIN PHOSPHATASE 1 REGULATORY SUBUNIT SDS22-RELATED"/>
    <property type="match status" value="1"/>
</dbReference>
<dbReference type="SUPFAM" id="SSF52058">
    <property type="entry name" value="L domain-like"/>
    <property type="match status" value="1"/>
</dbReference>
<evidence type="ECO:0000256" key="9">
    <source>
        <dbReference type="SAM" id="Coils"/>
    </source>
</evidence>
<dbReference type="Gene3D" id="3.80.10.10">
    <property type="entry name" value="Ribonuclease Inhibitor"/>
    <property type="match status" value="1"/>
</dbReference>
<comment type="similarity">
    <text evidence="8">Belongs to the tilB family.</text>
</comment>
<name>A0A8J8NQJ2_HALGN</name>
<keyword evidence="9" id="KW-0175">Coiled coil</keyword>
<comment type="subcellular location">
    <subcellularLocation>
        <location evidence="1">Cell projection</location>
        <location evidence="1">Cilium</location>
    </subcellularLocation>
    <subcellularLocation>
        <location evidence="2">Cytoplasm</location>
    </subcellularLocation>
</comment>
<evidence type="ECO:0000256" key="4">
    <source>
        <dbReference type="ARBA" id="ARBA00022614"/>
    </source>
</evidence>
<feature type="region of interest" description="Disordered" evidence="10">
    <location>
        <begin position="181"/>
        <end position="225"/>
    </location>
</feature>
<dbReference type="EMBL" id="RRYP01010220">
    <property type="protein sequence ID" value="TNV78519.1"/>
    <property type="molecule type" value="Genomic_DNA"/>
</dbReference>
<proteinExistence type="inferred from homology"/>
<evidence type="ECO:0000313" key="12">
    <source>
        <dbReference type="EMBL" id="TNV78519.1"/>
    </source>
</evidence>
<evidence type="ECO:0000256" key="5">
    <source>
        <dbReference type="ARBA" id="ARBA00022737"/>
    </source>
</evidence>
<dbReference type="Proteomes" id="UP000785679">
    <property type="component" value="Unassembled WGS sequence"/>
</dbReference>
<feature type="domain" description="Dynein axonemal assembly factor 11-like CS" evidence="11">
    <location>
        <begin position="218"/>
        <end position="333"/>
    </location>
</feature>
<dbReference type="PANTHER" id="PTHR45973:SF35">
    <property type="entry name" value="LEUCINE-RICH REPEAT-CONTAINING PROTEIN 43"/>
    <property type="match status" value="1"/>
</dbReference>
<evidence type="ECO:0000256" key="2">
    <source>
        <dbReference type="ARBA" id="ARBA00004496"/>
    </source>
</evidence>
<evidence type="ECO:0000256" key="1">
    <source>
        <dbReference type="ARBA" id="ARBA00004138"/>
    </source>
</evidence>
<evidence type="ECO:0000256" key="3">
    <source>
        <dbReference type="ARBA" id="ARBA00022490"/>
    </source>
</evidence>
<dbReference type="InterPro" id="IPR001611">
    <property type="entry name" value="Leu-rich_rpt"/>
</dbReference>
<sequence length="423" mass="49525">MPFITQELLRKRAEHNECMLSTLEEVSLHQQDIEKIENLDVYCRHLKILYLQSNLIPKMEGLSKLKELEYINLAVNNISKIEGIRNCESLMKIDLTLNFMDVEDLEESIDNVMECEELQELYLTGNPCCSWEGYKEYIVGRVSQLKRLDGEEITRSQRLEARQRVKMWSEKLKIAAAENIQKKAQQDPSEMENAYTKESRVQQYQDMQDQKARDEKRQKENSMFSDFKEFDEKNKRKEPPSIYNPQGEIRQCNEGKYEWLFGESEDKTSVTLDVFLPKFMDTSLVTVDLNPLYVRMDIKGKITQLRFDEEIIVEKSKIQRSTTTGVLKLTMPRSNLSELVQSQMRLEKMREEKAKDEKLAKLTRAQEEAKKQLAEPLQKGVGAGEIQVTDKEFLIKEHQEIEKGTKKLDFIPDFDVDEVPPLE</sequence>
<comment type="caution">
    <text evidence="12">The sequence shown here is derived from an EMBL/GenBank/DDBJ whole genome shotgun (WGS) entry which is preliminary data.</text>
</comment>
<feature type="coiled-coil region" evidence="9">
    <location>
        <begin position="339"/>
        <end position="375"/>
    </location>
</feature>
<dbReference type="InterPro" id="IPR050576">
    <property type="entry name" value="Cilia_flagella_integrity"/>
</dbReference>
<reference evidence="12" key="1">
    <citation type="submission" date="2019-06" db="EMBL/GenBank/DDBJ databases">
        <authorList>
            <person name="Zheng W."/>
        </authorList>
    </citation>
    <scope>NUCLEOTIDE SEQUENCE</scope>
    <source>
        <strain evidence="12">QDHG01</strain>
    </source>
</reference>
<protein>
    <recommendedName>
        <fullName evidence="11">Dynein axonemal assembly factor 11-like CS domain-containing protein</fullName>
    </recommendedName>
</protein>
<dbReference type="GO" id="GO:0005737">
    <property type="term" value="C:cytoplasm"/>
    <property type="evidence" value="ECO:0007669"/>
    <property type="project" value="UniProtKB-SubCell"/>
</dbReference>
<dbReference type="SMART" id="SM00365">
    <property type="entry name" value="LRR_SD22"/>
    <property type="match status" value="3"/>
</dbReference>
<keyword evidence="6" id="KW-0969">Cilium</keyword>
<keyword evidence="4" id="KW-0433">Leucine-rich repeat</keyword>
<keyword evidence="5" id="KW-0677">Repeat</keyword>
<evidence type="ECO:0000256" key="6">
    <source>
        <dbReference type="ARBA" id="ARBA00023069"/>
    </source>
</evidence>
<dbReference type="InterPro" id="IPR056496">
    <property type="entry name" value="CS_DNAAF11_C"/>
</dbReference>
<evidence type="ECO:0000259" key="11">
    <source>
        <dbReference type="Pfam" id="PF23602"/>
    </source>
</evidence>
<keyword evidence="13" id="KW-1185">Reference proteome</keyword>
<dbReference type="Pfam" id="PF14580">
    <property type="entry name" value="LRR_9"/>
    <property type="match status" value="1"/>
</dbReference>
<dbReference type="AlphaFoldDB" id="A0A8J8NQJ2"/>
<accession>A0A8J8NQJ2</accession>
<feature type="compositionally biased region" description="Basic and acidic residues" evidence="10">
    <location>
        <begin position="208"/>
        <end position="225"/>
    </location>
</feature>
<evidence type="ECO:0000313" key="13">
    <source>
        <dbReference type="Proteomes" id="UP000785679"/>
    </source>
</evidence>
<dbReference type="Pfam" id="PF23602">
    <property type="entry name" value="CS_DNAAF11_C"/>
    <property type="match status" value="1"/>
</dbReference>
<keyword evidence="7" id="KW-0966">Cell projection</keyword>
<dbReference type="PROSITE" id="PS51450">
    <property type="entry name" value="LRR"/>
    <property type="match status" value="2"/>
</dbReference>
<gene>
    <name evidence="12" type="ORF">FGO68_gene2184</name>
</gene>
<dbReference type="InterPro" id="IPR032675">
    <property type="entry name" value="LRR_dom_sf"/>
</dbReference>